<proteinExistence type="predicted"/>
<dbReference type="Gene3D" id="1.10.630.10">
    <property type="entry name" value="Cytochrome P450"/>
    <property type="match status" value="1"/>
</dbReference>
<reference evidence="1 2" key="1">
    <citation type="submission" date="2019-02" db="EMBL/GenBank/DDBJ databases">
        <title>Genome sequencing of the rare red list fungi Antrodiella citrinella (Flaviporus citrinellus).</title>
        <authorList>
            <person name="Buettner E."/>
            <person name="Kellner H."/>
        </authorList>
    </citation>
    <scope>NUCLEOTIDE SEQUENCE [LARGE SCALE GENOMIC DNA]</scope>
    <source>
        <strain evidence="1 2">DSM 108506</strain>
    </source>
</reference>
<sequence length="126" mass="14059">MCDAVCSELRDGPQNLDFFELTGRISLEILAPHFKYLGSPAFRRKLVKMSPLPDLRKFADLIDILHDQSKQILEMKKTLLKNGDETLLKRVGEGKDILSVLLKANLNAAGDGLSEDELLAQMSYVA</sequence>
<dbReference type="GO" id="GO:0004497">
    <property type="term" value="F:monooxygenase activity"/>
    <property type="evidence" value="ECO:0007669"/>
    <property type="project" value="InterPro"/>
</dbReference>
<evidence type="ECO:0000313" key="1">
    <source>
        <dbReference type="EMBL" id="THH26897.1"/>
    </source>
</evidence>
<dbReference type="AlphaFoldDB" id="A0A4S4MNL7"/>
<accession>A0A4S4MNL7</accession>
<dbReference type="EMBL" id="SGPM01000299">
    <property type="protein sequence ID" value="THH26897.1"/>
    <property type="molecule type" value="Genomic_DNA"/>
</dbReference>
<dbReference type="InterPro" id="IPR036396">
    <property type="entry name" value="Cyt_P450_sf"/>
</dbReference>
<organism evidence="1 2">
    <name type="scientific">Antrodiella citrinella</name>
    <dbReference type="NCBI Taxonomy" id="2447956"/>
    <lineage>
        <taxon>Eukaryota</taxon>
        <taxon>Fungi</taxon>
        <taxon>Dikarya</taxon>
        <taxon>Basidiomycota</taxon>
        <taxon>Agaricomycotina</taxon>
        <taxon>Agaricomycetes</taxon>
        <taxon>Polyporales</taxon>
        <taxon>Steccherinaceae</taxon>
        <taxon>Antrodiella</taxon>
    </lineage>
</organism>
<dbReference type="GO" id="GO:0020037">
    <property type="term" value="F:heme binding"/>
    <property type="evidence" value="ECO:0007669"/>
    <property type="project" value="InterPro"/>
</dbReference>
<name>A0A4S4MNL7_9APHY</name>
<dbReference type="OrthoDB" id="2801241at2759"/>
<evidence type="ECO:0000313" key="2">
    <source>
        <dbReference type="Proteomes" id="UP000308730"/>
    </source>
</evidence>
<dbReference type="GO" id="GO:0016705">
    <property type="term" value="F:oxidoreductase activity, acting on paired donors, with incorporation or reduction of molecular oxygen"/>
    <property type="evidence" value="ECO:0007669"/>
    <property type="project" value="InterPro"/>
</dbReference>
<evidence type="ECO:0008006" key="3">
    <source>
        <dbReference type="Google" id="ProtNLM"/>
    </source>
</evidence>
<dbReference type="SUPFAM" id="SSF48264">
    <property type="entry name" value="Cytochrome P450"/>
    <property type="match status" value="1"/>
</dbReference>
<keyword evidence="2" id="KW-1185">Reference proteome</keyword>
<comment type="caution">
    <text evidence="1">The sequence shown here is derived from an EMBL/GenBank/DDBJ whole genome shotgun (WGS) entry which is preliminary data.</text>
</comment>
<protein>
    <recommendedName>
        <fullName evidence="3">Cytochrome P450</fullName>
    </recommendedName>
</protein>
<dbReference type="Proteomes" id="UP000308730">
    <property type="component" value="Unassembled WGS sequence"/>
</dbReference>
<gene>
    <name evidence="1" type="ORF">EUX98_g7287</name>
</gene>
<dbReference type="GO" id="GO:0005506">
    <property type="term" value="F:iron ion binding"/>
    <property type="evidence" value="ECO:0007669"/>
    <property type="project" value="InterPro"/>
</dbReference>